<feature type="region of interest" description="Disordered" evidence="3">
    <location>
        <begin position="31"/>
        <end position="55"/>
    </location>
</feature>
<feature type="compositionally biased region" description="Polar residues" evidence="3">
    <location>
        <begin position="40"/>
        <end position="55"/>
    </location>
</feature>
<keyword evidence="4" id="KW-0732">Signal</keyword>
<feature type="region of interest" description="Disordered" evidence="3">
    <location>
        <begin position="163"/>
        <end position="185"/>
    </location>
</feature>
<dbReference type="GO" id="GO:0008010">
    <property type="term" value="F:structural constituent of chitin-based larval cuticle"/>
    <property type="evidence" value="ECO:0007669"/>
    <property type="project" value="TreeGrafter"/>
</dbReference>
<dbReference type="GO" id="GO:0062129">
    <property type="term" value="C:chitin-based extracellular matrix"/>
    <property type="evidence" value="ECO:0007669"/>
    <property type="project" value="TreeGrafter"/>
</dbReference>
<feature type="compositionally biased region" description="Polar residues" evidence="3">
    <location>
        <begin position="584"/>
        <end position="596"/>
    </location>
</feature>
<reference evidence="5" key="1">
    <citation type="submission" date="2017-10" db="EMBL/GenBank/DDBJ databases">
        <title>Transcriptome Assembly of Sugarcane Aphid Adults.</title>
        <authorList>
            <person name="Scully E.D."/>
            <person name="Palmer N.A."/>
            <person name="Geib S.M."/>
            <person name="Sarath G."/>
            <person name="Sattler S.E."/>
        </authorList>
    </citation>
    <scope>NUCLEOTIDE SEQUENCE</scope>
    <source>
        <tissue evidence="5">Whole body</tissue>
    </source>
</reference>
<gene>
    <name evidence="5" type="primary">CUO6_4</name>
</gene>
<dbReference type="OrthoDB" id="6515429at2759"/>
<organism evidence="5">
    <name type="scientific">Melanaphis sacchari</name>
    <dbReference type="NCBI Taxonomy" id="742174"/>
    <lineage>
        <taxon>Eukaryota</taxon>
        <taxon>Metazoa</taxon>
        <taxon>Ecdysozoa</taxon>
        <taxon>Arthropoda</taxon>
        <taxon>Hexapoda</taxon>
        <taxon>Insecta</taxon>
        <taxon>Pterygota</taxon>
        <taxon>Neoptera</taxon>
        <taxon>Paraneoptera</taxon>
        <taxon>Hemiptera</taxon>
        <taxon>Sternorrhyncha</taxon>
        <taxon>Aphidomorpha</taxon>
        <taxon>Aphidoidea</taxon>
        <taxon>Aphididae</taxon>
        <taxon>Aphidini</taxon>
        <taxon>Melanaphis</taxon>
    </lineage>
</organism>
<feature type="chain" id="PRO_5014134591" evidence="4">
    <location>
        <begin position="23"/>
        <end position="614"/>
    </location>
</feature>
<dbReference type="PANTHER" id="PTHR10380">
    <property type="entry name" value="CUTICLE PROTEIN"/>
    <property type="match status" value="1"/>
</dbReference>
<sequence length="614" mass="67434">MDMMRLSSAIIVLMIVVAAASAGIYPATMGSKGAAVGRTKSGNSRDTSGDSFHIQSPDGQYVFGHTNGEQGRAEMRDSDGTVTGYYSYADGNGRVVRVDYVADKGGYRVLSNAGVPSASVTVEADGGGAPAAVTDYRKMYSDLTRRIKSTVVQRGQKVVDPIDGGQRPVVVDPIPYPTEETKHSNREEKINFPDWNQVKMSTTQNSTDGIEHNEGQQQQQETIDPNWDSVKITTQKSNIKINDNDGKESINDLKNEMITTEMPSVTSVPIQPQVPSRGDHKGGYSDTVFHEDNAKEIKTEISNSRIGAESTVIDDTQNNSPVTKPTSIINSVQTTVSYYDGPGQTTEKSDDSLYAQTTIFGVRQFDEYSTAVISESATEHYRSIKENDDKIKIPNETDVLVTAKSLKEDNELFENIPTTVEPSRQTNVQTTGIPSSVDYTTIEAVNGKPELVSTLRPLYESEITTLQTAGKVGDTETATVIDVAGFQFVTEPNNNSEDHPEFRTLEPTESIGTTVRPDIEHSQQEQEEIVWPEIPQEPVPQVLLPLDPYPAEDPRPKNAGIKTTWPNDSRPTRHNKPDEIKSAVNVSETETTTLTSNDEENGAMFNFPRYYLTG</sequence>
<feature type="region of interest" description="Disordered" evidence="3">
    <location>
        <begin position="553"/>
        <end position="600"/>
    </location>
</feature>
<dbReference type="InterPro" id="IPR050468">
    <property type="entry name" value="Cuticle_Struct_Prot"/>
</dbReference>
<dbReference type="PROSITE" id="PS51155">
    <property type="entry name" value="CHIT_BIND_RR_2"/>
    <property type="match status" value="1"/>
</dbReference>
<dbReference type="Pfam" id="PF00379">
    <property type="entry name" value="Chitin_bind_4"/>
    <property type="match status" value="1"/>
</dbReference>
<accession>A0A2H8TXF0</accession>
<evidence type="ECO:0000256" key="3">
    <source>
        <dbReference type="SAM" id="MobiDB-lite"/>
    </source>
</evidence>
<protein>
    <submittedName>
        <fullName evidence="5">Cuticle protein 6</fullName>
    </submittedName>
</protein>
<evidence type="ECO:0000256" key="4">
    <source>
        <dbReference type="SAM" id="SignalP"/>
    </source>
</evidence>
<proteinExistence type="predicted"/>
<dbReference type="InterPro" id="IPR031311">
    <property type="entry name" value="CHIT_BIND_RR_consensus"/>
</dbReference>
<dbReference type="PROSITE" id="PS00233">
    <property type="entry name" value="CHIT_BIND_RR_1"/>
    <property type="match status" value="1"/>
</dbReference>
<name>A0A2H8TXF0_9HEMI</name>
<keyword evidence="1 2" id="KW-0193">Cuticle</keyword>
<dbReference type="EMBL" id="GFXV01007168">
    <property type="protein sequence ID" value="MBW18973.1"/>
    <property type="molecule type" value="Transcribed_RNA"/>
</dbReference>
<evidence type="ECO:0000313" key="5">
    <source>
        <dbReference type="EMBL" id="MBW18973.1"/>
    </source>
</evidence>
<dbReference type="InterPro" id="IPR000618">
    <property type="entry name" value="Insect_cuticle"/>
</dbReference>
<dbReference type="AlphaFoldDB" id="A0A2H8TXF0"/>
<evidence type="ECO:0000256" key="2">
    <source>
        <dbReference type="PROSITE-ProRule" id="PRU00497"/>
    </source>
</evidence>
<dbReference type="PANTHER" id="PTHR10380:SF173">
    <property type="entry name" value="CUTICULAR PROTEIN 47EF, ISOFORM C-RELATED"/>
    <property type="match status" value="1"/>
</dbReference>
<feature type="signal peptide" evidence="4">
    <location>
        <begin position="1"/>
        <end position="22"/>
    </location>
</feature>
<evidence type="ECO:0000256" key="1">
    <source>
        <dbReference type="ARBA" id="ARBA00022460"/>
    </source>
</evidence>